<dbReference type="OMA" id="QYVWESC"/>
<name>E9B764_LEIMU</name>
<dbReference type="VEuPathDB" id="TriTrypDB:LmxM.34.5380"/>
<dbReference type="PhylomeDB" id="E9B764"/>
<evidence type="ECO:0000313" key="1">
    <source>
        <dbReference type="EMBL" id="CBZ31087.1"/>
    </source>
</evidence>
<dbReference type="RefSeq" id="XP_003879531.1">
    <property type="nucleotide sequence ID" value="XM_003879482.1"/>
</dbReference>
<gene>
    <name evidence="1" type="ORF">LMXM_34_5380</name>
</gene>
<accession>E9B764</accession>
<keyword evidence="2" id="KW-1185">Reference proteome</keyword>
<proteinExistence type="predicted"/>
<protein>
    <submittedName>
        <fullName evidence="1">Uncharacterized protein</fullName>
    </submittedName>
</protein>
<dbReference type="AlphaFoldDB" id="E9B764"/>
<dbReference type="GeneID" id="13451248"/>
<sequence length="259" mass="27553">MRSGPCRLAPAVAVRPLLSPFGIGVSKRIALVGSGNSIAALLVKENVPFGTPLLLAPDAALFTCQGALDADVDGLVPPPADMLELLKHDTAQLDHVYLAYYLSLRCFTNKEDWFSGQINRFKDRGSTSQEDAASSRIWERFAQVYVTAPAPVFLAALQYVWESCFRKPATEADSSSAPLPAALAVAPVVDVAVQSRNAANSALTSTTAKALKETYLHGDITGARQALLGKNDAYVYWVLTAITDIPVGSEVSVSSQSGL</sequence>
<dbReference type="EMBL" id="FR799587">
    <property type="protein sequence ID" value="CBZ31087.1"/>
    <property type="molecule type" value="Genomic_DNA"/>
</dbReference>
<dbReference type="KEGG" id="lmi:LMXM_34_5380"/>
<evidence type="ECO:0000313" key="2">
    <source>
        <dbReference type="Proteomes" id="UP000007259"/>
    </source>
</evidence>
<dbReference type="Proteomes" id="UP000007259">
    <property type="component" value="Chromosome 34"/>
</dbReference>
<reference evidence="1 2" key="1">
    <citation type="journal article" date="2011" name="Genome Res.">
        <title>Chromosome and gene copy number variation allow major structural change between species and strains of Leishmania.</title>
        <authorList>
            <person name="Rogers M.B."/>
            <person name="Hilley J.D."/>
            <person name="Dickens N.J."/>
            <person name="Wilkes J."/>
            <person name="Bates P.A."/>
            <person name="Depledge D.P."/>
            <person name="Harris D."/>
            <person name="Her Y."/>
            <person name="Herzyk P."/>
            <person name="Imamura H."/>
            <person name="Otto T.D."/>
            <person name="Sanders M."/>
            <person name="Seeger K."/>
            <person name="Dujardin J.C."/>
            <person name="Berriman M."/>
            <person name="Smith D.F."/>
            <person name="Hertz-Fowler C."/>
            <person name="Mottram J.C."/>
        </authorList>
    </citation>
    <scope>NUCLEOTIDE SEQUENCE [LARGE SCALE GENOMIC DNA]</scope>
    <source>
        <strain evidence="1 2">MHOM/GT/2001/U1103</strain>
    </source>
</reference>
<dbReference type="OrthoDB" id="272461at2759"/>
<organism evidence="1 2">
    <name type="scientific">Leishmania mexicana (strain MHOM/GT/2001/U1103)</name>
    <dbReference type="NCBI Taxonomy" id="929439"/>
    <lineage>
        <taxon>Eukaryota</taxon>
        <taxon>Discoba</taxon>
        <taxon>Euglenozoa</taxon>
        <taxon>Kinetoplastea</taxon>
        <taxon>Metakinetoplastina</taxon>
        <taxon>Trypanosomatida</taxon>
        <taxon>Trypanosomatidae</taxon>
        <taxon>Leishmaniinae</taxon>
        <taxon>Leishmania</taxon>
    </lineage>
</organism>